<feature type="transmembrane region" description="Helical" evidence="5">
    <location>
        <begin position="20"/>
        <end position="39"/>
    </location>
</feature>
<keyword evidence="3 5" id="KW-1133">Transmembrane helix</keyword>
<dbReference type="SUPFAM" id="SSF81340">
    <property type="entry name" value="Clc chloride channel"/>
    <property type="match status" value="1"/>
</dbReference>
<feature type="transmembrane region" description="Helical" evidence="5">
    <location>
        <begin position="166"/>
        <end position="191"/>
    </location>
</feature>
<dbReference type="GO" id="GO:0016020">
    <property type="term" value="C:membrane"/>
    <property type="evidence" value="ECO:0007669"/>
    <property type="project" value="UniProtKB-SubCell"/>
</dbReference>
<gene>
    <name evidence="6" type="primary">eriC_6</name>
    <name evidence="6" type="ORF">SDC9_123749</name>
</gene>
<comment type="caution">
    <text evidence="6">The sequence shown here is derived from an EMBL/GenBank/DDBJ whole genome shotgun (WGS) entry which is preliminary data.</text>
</comment>
<evidence type="ECO:0000256" key="2">
    <source>
        <dbReference type="ARBA" id="ARBA00022692"/>
    </source>
</evidence>
<protein>
    <submittedName>
        <fullName evidence="6">Chloride/fluoride channel protein</fullName>
    </submittedName>
</protein>
<sequence length="215" mass="23180">MGLEKFSVTIENSLDLTPVIFAKIVVVGIIFGIVGGVFAHTLSFCKKKFADKIENPIKRIFIIGCILSIIFLVLHLGRYSGLGTNLINLSFQNGHIYNYDWILKLLLTIITLAAGYQGGEVTPLFSIGASLGIVMGNILGLPVMLIAALGYAAVFGSATNTLLAPILIGVEVFGPQNTIYFAIACSLAYIFNGNKTIYSAQKKFSFFSEDGVDIL</sequence>
<dbReference type="Gene3D" id="1.10.3080.10">
    <property type="entry name" value="Clc chloride channel"/>
    <property type="match status" value="1"/>
</dbReference>
<proteinExistence type="predicted"/>
<name>A0A645CIH0_9ZZZZ</name>
<accession>A0A645CIH0</accession>
<evidence type="ECO:0000256" key="1">
    <source>
        <dbReference type="ARBA" id="ARBA00004141"/>
    </source>
</evidence>
<feature type="transmembrane region" description="Helical" evidence="5">
    <location>
        <begin position="101"/>
        <end position="119"/>
    </location>
</feature>
<dbReference type="EMBL" id="VSSQ01027479">
    <property type="protein sequence ID" value="MPM76750.1"/>
    <property type="molecule type" value="Genomic_DNA"/>
</dbReference>
<feature type="transmembrane region" description="Helical" evidence="5">
    <location>
        <begin position="131"/>
        <end position="154"/>
    </location>
</feature>
<dbReference type="InterPro" id="IPR001807">
    <property type="entry name" value="ClC"/>
</dbReference>
<feature type="transmembrane region" description="Helical" evidence="5">
    <location>
        <begin position="60"/>
        <end position="81"/>
    </location>
</feature>
<evidence type="ECO:0000256" key="3">
    <source>
        <dbReference type="ARBA" id="ARBA00022989"/>
    </source>
</evidence>
<dbReference type="GO" id="GO:0015108">
    <property type="term" value="F:chloride transmembrane transporter activity"/>
    <property type="evidence" value="ECO:0007669"/>
    <property type="project" value="InterPro"/>
</dbReference>
<evidence type="ECO:0000256" key="4">
    <source>
        <dbReference type="ARBA" id="ARBA00023136"/>
    </source>
</evidence>
<dbReference type="AlphaFoldDB" id="A0A645CIH0"/>
<dbReference type="InterPro" id="IPR014743">
    <property type="entry name" value="Cl-channel_core"/>
</dbReference>
<keyword evidence="4 5" id="KW-0472">Membrane</keyword>
<keyword evidence="2 5" id="KW-0812">Transmembrane</keyword>
<evidence type="ECO:0000313" key="6">
    <source>
        <dbReference type="EMBL" id="MPM76750.1"/>
    </source>
</evidence>
<dbReference type="Pfam" id="PF00654">
    <property type="entry name" value="Voltage_CLC"/>
    <property type="match status" value="1"/>
</dbReference>
<reference evidence="6" key="1">
    <citation type="submission" date="2019-08" db="EMBL/GenBank/DDBJ databases">
        <authorList>
            <person name="Kucharzyk K."/>
            <person name="Murdoch R.W."/>
            <person name="Higgins S."/>
            <person name="Loffler F."/>
        </authorList>
    </citation>
    <scope>NUCLEOTIDE SEQUENCE</scope>
</reference>
<evidence type="ECO:0000256" key="5">
    <source>
        <dbReference type="SAM" id="Phobius"/>
    </source>
</evidence>
<organism evidence="6">
    <name type="scientific">bioreactor metagenome</name>
    <dbReference type="NCBI Taxonomy" id="1076179"/>
    <lineage>
        <taxon>unclassified sequences</taxon>
        <taxon>metagenomes</taxon>
        <taxon>ecological metagenomes</taxon>
    </lineage>
</organism>
<comment type="subcellular location">
    <subcellularLocation>
        <location evidence="1">Membrane</location>
        <topology evidence="1">Multi-pass membrane protein</topology>
    </subcellularLocation>
</comment>